<evidence type="ECO:0000313" key="8">
    <source>
        <dbReference type="EMBL" id="CAB4218628.1"/>
    </source>
</evidence>
<accession>A0A6J5PMK0</accession>
<dbReference type="EMBL" id="LR797039">
    <property type="protein sequence ID" value="CAB4182425.1"/>
    <property type="molecule type" value="Genomic_DNA"/>
</dbReference>
<evidence type="ECO:0000313" key="5">
    <source>
        <dbReference type="EMBL" id="CAB4187290.1"/>
    </source>
</evidence>
<dbReference type="EMBL" id="LR797286">
    <property type="protein sequence ID" value="CAB4199500.1"/>
    <property type="molecule type" value="Genomic_DNA"/>
</dbReference>
<dbReference type="EMBL" id="LR797109">
    <property type="protein sequence ID" value="CAB4187290.1"/>
    <property type="molecule type" value="Genomic_DNA"/>
</dbReference>
<organism evidence="2">
    <name type="scientific">uncultured Caudovirales phage</name>
    <dbReference type="NCBI Taxonomy" id="2100421"/>
    <lineage>
        <taxon>Viruses</taxon>
        <taxon>Duplodnaviria</taxon>
        <taxon>Heunggongvirae</taxon>
        <taxon>Uroviricota</taxon>
        <taxon>Caudoviricetes</taxon>
        <taxon>Peduoviridae</taxon>
        <taxon>Maltschvirus</taxon>
        <taxon>Maltschvirus maltsch</taxon>
    </lineage>
</organism>
<dbReference type="EMBL" id="LR796865">
    <property type="protein sequence ID" value="CAB4171186.1"/>
    <property type="molecule type" value="Genomic_DNA"/>
</dbReference>
<evidence type="ECO:0000313" key="1">
    <source>
        <dbReference type="EMBL" id="CAB4165201.1"/>
    </source>
</evidence>
<dbReference type="EMBL" id="LR797472">
    <property type="protein sequence ID" value="CAB4218628.1"/>
    <property type="molecule type" value="Genomic_DNA"/>
</dbReference>
<evidence type="ECO:0000313" key="4">
    <source>
        <dbReference type="EMBL" id="CAB4182425.1"/>
    </source>
</evidence>
<gene>
    <name evidence="3" type="ORF">UFOVP1000_26</name>
    <name evidence="4" type="ORF">UFOVP1092_1</name>
    <name evidence="5" type="ORF">UFOVP1152_5</name>
    <name evidence="6" type="ORF">UFOVP1337_50</name>
    <name evidence="7" type="ORF">UFOVP1446_26</name>
    <name evidence="9" type="ORF">UFOVP1537_9</name>
    <name evidence="8" type="ORF">UFOVP1598_40</name>
    <name evidence="1" type="ORF">UFOVP825_27</name>
    <name evidence="2" type="ORF">UFOVP915_9</name>
</gene>
<dbReference type="EMBL" id="LR796772">
    <property type="protein sequence ID" value="CAB4165201.1"/>
    <property type="molecule type" value="Genomic_DNA"/>
</dbReference>
<name>A0A6J5PMK0_9CAUD</name>
<evidence type="ECO:0000313" key="3">
    <source>
        <dbReference type="EMBL" id="CAB4177209.1"/>
    </source>
</evidence>
<evidence type="ECO:0000313" key="6">
    <source>
        <dbReference type="EMBL" id="CAB4199500.1"/>
    </source>
</evidence>
<dbReference type="EMBL" id="LR796946">
    <property type="protein sequence ID" value="CAB4177209.1"/>
    <property type="molecule type" value="Genomic_DNA"/>
</dbReference>
<evidence type="ECO:0000313" key="7">
    <source>
        <dbReference type="EMBL" id="CAB4212632.1"/>
    </source>
</evidence>
<sequence>MKTQQWEDRGVSFVTETVNKVYGENNQSDKREVGTATIPMIIDLDKFRATYGDAYILDMSNGTSLRVKAQSYWRNAKNRSEEVFEIWLDATFRNARAPRAGGSTTVTVKVYGLPNGETYTGTNEVEYRSEYMAALVDAGTPEAVARTIALAMPW</sequence>
<proteinExistence type="predicted"/>
<protein>
    <submittedName>
        <fullName evidence="2">Uncharacterized protein</fullName>
    </submittedName>
</protein>
<dbReference type="EMBL" id="LR798452">
    <property type="protein sequence ID" value="CAB5238223.1"/>
    <property type="molecule type" value="Genomic_DNA"/>
</dbReference>
<reference evidence="2" key="1">
    <citation type="submission" date="2020-05" db="EMBL/GenBank/DDBJ databases">
        <authorList>
            <person name="Chiriac C."/>
            <person name="Salcher M."/>
            <person name="Ghai R."/>
            <person name="Kavagutti S V."/>
        </authorList>
    </citation>
    <scope>NUCLEOTIDE SEQUENCE</scope>
</reference>
<evidence type="ECO:0000313" key="2">
    <source>
        <dbReference type="EMBL" id="CAB4171186.1"/>
    </source>
</evidence>
<dbReference type="EMBL" id="LR797383">
    <property type="protein sequence ID" value="CAB4212632.1"/>
    <property type="molecule type" value="Genomic_DNA"/>
</dbReference>
<evidence type="ECO:0000313" key="9">
    <source>
        <dbReference type="EMBL" id="CAB5238223.1"/>
    </source>
</evidence>